<dbReference type="PANTHER" id="PTHR42681">
    <property type="entry name" value="MALONYL-COA-ACYL CARRIER PROTEIN TRANSACYLASE, MITOCHONDRIAL"/>
    <property type="match status" value="1"/>
</dbReference>
<dbReference type="Proteomes" id="UP000440498">
    <property type="component" value="Unassembled WGS sequence"/>
</dbReference>
<protein>
    <submittedName>
        <fullName evidence="2">Acyltransferase domain-containing protein</fullName>
    </submittedName>
</protein>
<dbReference type="InterPro" id="IPR016035">
    <property type="entry name" value="Acyl_Trfase/lysoPLipase"/>
</dbReference>
<keyword evidence="2" id="KW-0808">Transferase</keyword>
<dbReference type="EMBL" id="WHUG01000010">
    <property type="protein sequence ID" value="MQA40835.1"/>
    <property type="molecule type" value="Genomic_DNA"/>
</dbReference>
<dbReference type="PANTHER" id="PTHR42681:SF6">
    <property type="entry name" value="BLL0263 PROTEIN"/>
    <property type="match status" value="1"/>
</dbReference>
<proteinExistence type="predicted"/>
<evidence type="ECO:0000313" key="2">
    <source>
        <dbReference type="EMBL" id="MQA40835.1"/>
    </source>
</evidence>
<accession>A0A6A7N6Y6</accession>
<dbReference type="RefSeq" id="WP_152840126.1">
    <property type="nucleotide sequence ID" value="NZ_WHUG01000010.1"/>
</dbReference>
<evidence type="ECO:0000259" key="1">
    <source>
        <dbReference type="SMART" id="SM00827"/>
    </source>
</evidence>
<dbReference type="SMART" id="SM00827">
    <property type="entry name" value="PKS_AT"/>
    <property type="match status" value="1"/>
</dbReference>
<dbReference type="Gene3D" id="3.40.366.10">
    <property type="entry name" value="Malonyl-Coenzyme A Acyl Carrier Protein, domain 2"/>
    <property type="match status" value="1"/>
</dbReference>
<comment type="caution">
    <text evidence="2">The sequence shown here is derived from an EMBL/GenBank/DDBJ whole genome shotgun (WGS) entry which is preliminary data.</text>
</comment>
<reference evidence="2 3" key="1">
    <citation type="submission" date="2019-10" db="EMBL/GenBank/DDBJ databases">
        <title>Two novel species isolated from a subtropical stream in China.</title>
        <authorList>
            <person name="Lu H."/>
        </authorList>
    </citation>
    <scope>NUCLEOTIDE SEQUENCE [LARGE SCALE GENOMIC DNA]</scope>
    <source>
        <strain evidence="2 3">FT29W</strain>
    </source>
</reference>
<gene>
    <name evidence="2" type="ORF">GEV02_22105</name>
</gene>
<keyword evidence="3" id="KW-1185">Reference proteome</keyword>
<dbReference type="InterPro" id="IPR001227">
    <property type="entry name" value="Ac_transferase_dom_sf"/>
</dbReference>
<dbReference type="Pfam" id="PF00698">
    <property type="entry name" value="Acyl_transf_1"/>
    <property type="match status" value="1"/>
</dbReference>
<feature type="domain" description="Malonyl-CoA:ACP transacylase (MAT)" evidence="1">
    <location>
        <begin position="14"/>
        <end position="321"/>
    </location>
</feature>
<dbReference type="GO" id="GO:0005829">
    <property type="term" value="C:cytosol"/>
    <property type="evidence" value="ECO:0007669"/>
    <property type="project" value="TreeGrafter"/>
</dbReference>
<dbReference type="InterPro" id="IPR050858">
    <property type="entry name" value="Mal-CoA-ACP_Trans/PKS_FabD"/>
</dbReference>
<dbReference type="AlphaFoldDB" id="A0A6A7N6Y6"/>
<sequence length="327" mass="34255">MTMSYGVQSRLLLLCPGQGGQHAAMFDLARSSPAGHDASAQLASLALAAPARPDRPSANQPPTDLTLASGVDIYANRNAQPLIVAATLSMWAAIREFAPTPALVAGYSIGELSAYGIAGAWTPETAVRLAAERAQLMDDCAQALPGQTLTAISGLALSRTASLLAEHAFYMSIENGDDTCIAGGPANRVQALEQAVHAAGGRSTRLPVEVASHTPYMQAAVAPFAAALQRTEFQTMSAPVLAGIAAITVNTKTQAVDQLSRQLAETIHWSACMDAAAEAGITYALEMGPGAALSRMLQSRHPHINTRSVADFRTLDGIRKWLERAAE</sequence>
<name>A0A6A7N6Y6_9BURK</name>
<organism evidence="2 3">
    <name type="scientific">Rugamonas aquatica</name>
    <dbReference type="NCBI Taxonomy" id="2743357"/>
    <lineage>
        <taxon>Bacteria</taxon>
        <taxon>Pseudomonadati</taxon>
        <taxon>Pseudomonadota</taxon>
        <taxon>Betaproteobacteria</taxon>
        <taxon>Burkholderiales</taxon>
        <taxon>Oxalobacteraceae</taxon>
        <taxon>Telluria group</taxon>
        <taxon>Rugamonas</taxon>
    </lineage>
</organism>
<dbReference type="SUPFAM" id="SSF52151">
    <property type="entry name" value="FabD/lysophospholipase-like"/>
    <property type="match status" value="1"/>
</dbReference>
<dbReference type="InterPro" id="IPR014043">
    <property type="entry name" value="Acyl_transferase_dom"/>
</dbReference>
<dbReference type="GO" id="GO:0004314">
    <property type="term" value="F:[acyl-carrier-protein] S-malonyltransferase activity"/>
    <property type="evidence" value="ECO:0007669"/>
    <property type="project" value="TreeGrafter"/>
</dbReference>
<dbReference type="GO" id="GO:0006633">
    <property type="term" value="P:fatty acid biosynthetic process"/>
    <property type="evidence" value="ECO:0007669"/>
    <property type="project" value="TreeGrafter"/>
</dbReference>
<keyword evidence="2" id="KW-0012">Acyltransferase</keyword>
<dbReference type="Gene3D" id="3.30.70.250">
    <property type="entry name" value="Malonyl-CoA ACP transacylase, ACP-binding"/>
    <property type="match status" value="1"/>
</dbReference>
<evidence type="ECO:0000313" key="3">
    <source>
        <dbReference type="Proteomes" id="UP000440498"/>
    </source>
</evidence>